<evidence type="ECO:0000313" key="3">
    <source>
        <dbReference type="Proteomes" id="UP000199382"/>
    </source>
</evidence>
<dbReference type="STRING" id="571298.SAMN04488026_104726"/>
<dbReference type="RefSeq" id="WP_093160540.1">
    <property type="nucleotide sequence ID" value="NZ_FNEK01000047.1"/>
</dbReference>
<feature type="domain" description="GP-PDE" evidence="1">
    <location>
        <begin position="9"/>
        <end position="251"/>
    </location>
</feature>
<dbReference type="InterPro" id="IPR017946">
    <property type="entry name" value="PLC-like_Pdiesterase_TIM-brl"/>
</dbReference>
<dbReference type="InterPro" id="IPR030395">
    <property type="entry name" value="GP_PDE_dom"/>
</dbReference>
<dbReference type="EMBL" id="FNEK01000047">
    <property type="protein sequence ID" value="SDK62756.1"/>
    <property type="molecule type" value="Genomic_DNA"/>
</dbReference>
<evidence type="ECO:0000259" key="1">
    <source>
        <dbReference type="PROSITE" id="PS51704"/>
    </source>
</evidence>
<proteinExistence type="predicted"/>
<dbReference type="GO" id="GO:0006629">
    <property type="term" value="P:lipid metabolic process"/>
    <property type="evidence" value="ECO:0007669"/>
    <property type="project" value="InterPro"/>
</dbReference>
<dbReference type="Pfam" id="PF03009">
    <property type="entry name" value="GDPD"/>
    <property type="match status" value="1"/>
</dbReference>
<dbReference type="AlphaFoldDB" id="A0A1G9DFV8"/>
<dbReference type="PANTHER" id="PTHR46211">
    <property type="entry name" value="GLYCEROPHOSPHORYL DIESTER PHOSPHODIESTERASE"/>
    <property type="match status" value="1"/>
</dbReference>
<organism evidence="2 3">
    <name type="scientific">Aliiruegeria lutimaris</name>
    <dbReference type="NCBI Taxonomy" id="571298"/>
    <lineage>
        <taxon>Bacteria</taxon>
        <taxon>Pseudomonadati</taxon>
        <taxon>Pseudomonadota</taxon>
        <taxon>Alphaproteobacteria</taxon>
        <taxon>Rhodobacterales</taxon>
        <taxon>Roseobacteraceae</taxon>
        <taxon>Aliiruegeria</taxon>
    </lineage>
</organism>
<name>A0A1G9DFV8_9RHOB</name>
<gene>
    <name evidence="2" type="ORF">SAMN04488026_104726</name>
</gene>
<dbReference type="PANTHER" id="PTHR46211:SF1">
    <property type="entry name" value="GLYCEROPHOSPHODIESTER PHOSPHODIESTERASE, CYTOPLASMIC"/>
    <property type="match status" value="1"/>
</dbReference>
<accession>A0A1G9DFV8</accession>
<keyword evidence="3" id="KW-1185">Reference proteome</keyword>
<dbReference type="Proteomes" id="UP000199382">
    <property type="component" value="Unassembled WGS sequence"/>
</dbReference>
<reference evidence="2 3" key="1">
    <citation type="submission" date="2016-10" db="EMBL/GenBank/DDBJ databases">
        <authorList>
            <person name="de Groot N.N."/>
        </authorList>
    </citation>
    <scope>NUCLEOTIDE SEQUENCE [LARGE SCALE GENOMIC DNA]</scope>
    <source>
        <strain evidence="2 3">DSM 25294</strain>
    </source>
</reference>
<dbReference type="Gene3D" id="3.20.20.190">
    <property type="entry name" value="Phosphatidylinositol (PI) phosphodiesterase"/>
    <property type="match status" value="1"/>
</dbReference>
<dbReference type="OrthoDB" id="384721at2"/>
<evidence type="ECO:0000313" key="2">
    <source>
        <dbReference type="EMBL" id="SDK62756.1"/>
    </source>
</evidence>
<protein>
    <submittedName>
        <fullName evidence="2">Glycerophosphoryl diester phosphodiesterase</fullName>
    </submittedName>
</protein>
<dbReference type="SUPFAM" id="SSF51695">
    <property type="entry name" value="PLC-like phosphodiesterases"/>
    <property type="match status" value="1"/>
</dbReference>
<dbReference type="GO" id="GO:0008081">
    <property type="term" value="F:phosphoric diester hydrolase activity"/>
    <property type="evidence" value="ECO:0007669"/>
    <property type="project" value="InterPro"/>
</dbReference>
<sequence length="251" mass="27052">MELHPDFLARPLTHRGLHDVDDGRPENSRASVRAAVAAGYGIEIDLQLSADGRAMVFHDYALQRLTAESGALRQRSAAELASIPLKGGDEGIPTFAEILELVNGRVPLLVEIKDQDGELGPNVGQLEQAVVQDLVGYHGPIAFMSFNPHSMIALGRLAPDTCRGLTTSAFLPEDWPGVPEPTLARLAGIPDLAAAEAKFISHDAQDLHADRVLEIKQSGLPVLCWTIRSVQAEIAAREIADNVTFEGYRPG</sequence>
<dbReference type="PROSITE" id="PS51704">
    <property type="entry name" value="GP_PDE"/>
    <property type="match status" value="1"/>
</dbReference>